<sequence length="238" mass="27360">MKVLLCEDNSADIKKAREQIEAAAEACREEMALEICETAEACRAYLKGEVPDLVFMDIFMAEISGVVLAREIRDLSADAQIVFLTSSNEFAAESYEVGAMDYILKPPAQSQVKKVFENYMKTRKSPSRYILVKRGRDEVKIEEAGILYVRTTGNETSIYTKTGVIRAYYPLREIEKQLDDHCFLRIRKGLVTNMGYIKTMEGDYCVLKNGEEYAISRKNKAENRKKFYAYQFSQIERR</sequence>
<feature type="domain" description="Response regulatory" evidence="9">
    <location>
        <begin position="2"/>
        <end position="120"/>
    </location>
</feature>
<dbReference type="Pfam" id="PF04397">
    <property type="entry name" value="LytTR"/>
    <property type="match status" value="1"/>
</dbReference>
<evidence type="ECO:0000256" key="6">
    <source>
        <dbReference type="ARBA" id="ARBA00037164"/>
    </source>
</evidence>
<comment type="function">
    <text evidence="5">May play the central regulatory role in sporulation. It may be an element of the effector pathway responsible for the activation of sporulation genes in response to nutritional stress. Spo0A may act in concert with spo0H (a sigma factor) to control the expression of some genes that are critical to the sporulation process.</text>
</comment>
<dbReference type="SMART" id="SM00448">
    <property type="entry name" value="REC"/>
    <property type="match status" value="1"/>
</dbReference>
<evidence type="ECO:0000256" key="2">
    <source>
        <dbReference type="ARBA" id="ARBA00022490"/>
    </source>
</evidence>
<proteinExistence type="predicted"/>
<dbReference type="Gene3D" id="3.40.50.2300">
    <property type="match status" value="1"/>
</dbReference>
<evidence type="ECO:0000256" key="5">
    <source>
        <dbReference type="ARBA" id="ARBA00024867"/>
    </source>
</evidence>
<dbReference type="AlphaFoldDB" id="A0A6N3CY47"/>
<evidence type="ECO:0000259" key="9">
    <source>
        <dbReference type="PROSITE" id="PS50110"/>
    </source>
</evidence>
<keyword evidence="8" id="KW-0175">Coiled coil</keyword>
<dbReference type="GO" id="GO:0000156">
    <property type="term" value="F:phosphorelay response regulator activity"/>
    <property type="evidence" value="ECO:0007669"/>
    <property type="project" value="InterPro"/>
</dbReference>
<name>A0A6N3CY47_EUBLI</name>
<dbReference type="Gene3D" id="2.40.50.1020">
    <property type="entry name" value="LytTr DNA-binding domain"/>
    <property type="match status" value="1"/>
</dbReference>
<evidence type="ECO:0000256" key="8">
    <source>
        <dbReference type="SAM" id="Coils"/>
    </source>
</evidence>
<keyword evidence="7" id="KW-0597">Phosphoprotein</keyword>
<dbReference type="EMBL" id="CACRTR010000008">
    <property type="protein sequence ID" value="VYU18477.1"/>
    <property type="molecule type" value="Genomic_DNA"/>
</dbReference>
<dbReference type="PANTHER" id="PTHR37299">
    <property type="entry name" value="TRANSCRIPTIONAL REGULATOR-RELATED"/>
    <property type="match status" value="1"/>
</dbReference>
<dbReference type="InterPro" id="IPR046947">
    <property type="entry name" value="LytR-like"/>
</dbReference>
<keyword evidence="2" id="KW-0963">Cytoplasm</keyword>
<evidence type="ECO:0000256" key="3">
    <source>
        <dbReference type="ARBA" id="ARBA00023012"/>
    </source>
</evidence>
<keyword evidence="3" id="KW-0902">Two-component regulatory system</keyword>
<dbReference type="InterPro" id="IPR001789">
    <property type="entry name" value="Sig_transdc_resp-reg_receiver"/>
</dbReference>
<protein>
    <recommendedName>
        <fullName evidence="1">Stage 0 sporulation protein A homolog</fullName>
    </recommendedName>
</protein>
<evidence type="ECO:0000256" key="1">
    <source>
        <dbReference type="ARBA" id="ARBA00018672"/>
    </source>
</evidence>
<keyword evidence="4" id="KW-0010">Activator</keyword>
<evidence type="ECO:0000313" key="10">
    <source>
        <dbReference type="EMBL" id="VYU18477.1"/>
    </source>
</evidence>
<accession>A0A6N3CY47</accession>
<organism evidence="10">
    <name type="scientific">Eubacterium limosum</name>
    <dbReference type="NCBI Taxonomy" id="1736"/>
    <lineage>
        <taxon>Bacteria</taxon>
        <taxon>Bacillati</taxon>
        <taxon>Bacillota</taxon>
        <taxon>Clostridia</taxon>
        <taxon>Eubacteriales</taxon>
        <taxon>Eubacteriaceae</taxon>
        <taxon>Eubacterium</taxon>
    </lineage>
</organism>
<reference evidence="10" key="1">
    <citation type="submission" date="2019-11" db="EMBL/GenBank/DDBJ databases">
        <authorList>
            <person name="Feng L."/>
        </authorList>
    </citation>
    <scope>NUCLEOTIDE SEQUENCE</scope>
    <source>
        <strain evidence="10">ElimosumLFYP34</strain>
    </source>
</reference>
<dbReference type="Pfam" id="PF00072">
    <property type="entry name" value="Response_reg"/>
    <property type="match status" value="1"/>
</dbReference>
<gene>
    <name evidence="10" type="primary">lytR_6</name>
    <name evidence="10" type="ORF">ELLFYP34_02887</name>
</gene>
<dbReference type="PROSITE" id="PS50110">
    <property type="entry name" value="RESPONSE_REGULATORY"/>
    <property type="match status" value="1"/>
</dbReference>
<dbReference type="InterPro" id="IPR011006">
    <property type="entry name" value="CheY-like_superfamily"/>
</dbReference>
<feature type="coiled-coil region" evidence="8">
    <location>
        <begin position="6"/>
        <end position="33"/>
    </location>
</feature>
<dbReference type="InterPro" id="IPR007492">
    <property type="entry name" value="LytTR_DNA-bd_dom"/>
</dbReference>
<dbReference type="GO" id="GO:0003677">
    <property type="term" value="F:DNA binding"/>
    <property type="evidence" value="ECO:0007669"/>
    <property type="project" value="InterPro"/>
</dbReference>
<evidence type="ECO:0000256" key="7">
    <source>
        <dbReference type="PROSITE-ProRule" id="PRU00169"/>
    </source>
</evidence>
<feature type="modified residue" description="4-aspartylphosphate" evidence="7">
    <location>
        <position position="57"/>
    </location>
</feature>
<comment type="function">
    <text evidence="6">Required for high-level post-exponential phase expression of a series of secreted proteins.</text>
</comment>
<dbReference type="SUPFAM" id="SSF52172">
    <property type="entry name" value="CheY-like"/>
    <property type="match status" value="1"/>
</dbReference>
<dbReference type="PANTHER" id="PTHR37299:SF3">
    <property type="entry name" value="STAGE 0 SPORULATION PROTEIN A HOMOLOG"/>
    <property type="match status" value="1"/>
</dbReference>
<evidence type="ECO:0000256" key="4">
    <source>
        <dbReference type="ARBA" id="ARBA00023159"/>
    </source>
</evidence>
<dbReference type="SMART" id="SM00850">
    <property type="entry name" value="LytTR"/>
    <property type="match status" value="1"/>
</dbReference>